<protein>
    <submittedName>
        <fullName evidence="3">Uncharacterized protein</fullName>
    </submittedName>
</protein>
<dbReference type="SUPFAM" id="SSF50814">
    <property type="entry name" value="Lipocalins"/>
    <property type="match status" value="1"/>
</dbReference>
<proteinExistence type="predicted"/>
<comment type="caution">
    <text evidence="3">The sequence shown here is derived from an EMBL/GenBank/DDBJ whole genome shotgun (WGS) entry which is preliminary data.</text>
</comment>
<feature type="chain" id="PRO_5040117790" evidence="2">
    <location>
        <begin position="26"/>
        <end position="296"/>
    </location>
</feature>
<name>A0A9N8DDI1_9STRA</name>
<dbReference type="Proteomes" id="UP001153069">
    <property type="component" value="Unassembled WGS sequence"/>
</dbReference>
<accession>A0A9N8DDI1</accession>
<organism evidence="3 4">
    <name type="scientific">Seminavis robusta</name>
    <dbReference type="NCBI Taxonomy" id="568900"/>
    <lineage>
        <taxon>Eukaryota</taxon>
        <taxon>Sar</taxon>
        <taxon>Stramenopiles</taxon>
        <taxon>Ochrophyta</taxon>
        <taxon>Bacillariophyta</taxon>
        <taxon>Bacillariophyceae</taxon>
        <taxon>Bacillariophycidae</taxon>
        <taxon>Naviculales</taxon>
        <taxon>Naviculaceae</taxon>
        <taxon>Seminavis</taxon>
    </lineage>
</organism>
<feature type="region of interest" description="Disordered" evidence="1">
    <location>
        <begin position="246"/>
        <end position="269"/>
    </location>
</feature>
<feature type="compositionally biased region" description="Basic and acidic residues" evidence="1">
    <location>
        <begin position="259"/>
        <end position="269"/>
    </location>
</feature>
<evidence type="ECO:0000256" key="2">
    <source>
        <dbReference type="SAM" id="SignalP"/>
    </source>
</evidence>
<dbReference type="EMBL" id="CAICTM010000040">
    <property type="protein sequence ID" value="CAB9498515.1"/>
    <property type="molecule type" value="Genomic_DNA"/>
</dbReference>
<keyword evidence="4" id="KW-1185">Reference proteome</keyword>
<keyword evidence="2" id="KW-0732">Signal</keyword>
<evidence type="ECO:0000256" key="1">
    <source>
        <dbReference type="SAM" id="MobiDB-lite"/>
    </source>
</evidence>
<gene>
    <name evidence="3" type="ORF">SEMRO_40_G024440.1</name>
</gene>
<dbReference type="AlphaFoldDB" id="A0A9N8DDI1"/>
<feature type="signal peptide" evidence="2">
    <location>
        <begin position="1"/>
        <end position="25"/>
    </location>
</feature>
<evidence type="ECO:0000313" key="3">
    <source>
        <dbReference type="EMBL" id="CAB9498515.1"/>
    </source>
</evidence>
<dbReference type="InterPro" id="IPR012674">
    <property type="entry name" value="Calycin"/>
</dbReference>
<reference evidence="3" key="1">
    <citation type="submission" date="2020-06" db="EMBL/GenBank/DDBJ databases">
        <authorList>
            <consortium name="Plant Systems Biology data submission"/>
        </authorList>
    </citation>
    <scope>NUCLEOTIDE SEQUENCE</scope>
    <source>
        <strain evidence="3">D6</strain>
    </source>
</reference>
<dbReference type="OrthoDB" id="565904at2759"/>
<sequence length="296" mass="34016">MAVSRCLERLLLLLLAAFLPSALLAQDSTSTAEQAGDATAGGSGSLRYEPIASLDETAYLGTWKQAYASFTVIYTFELGGNCVTADYYATEKNRTVRVENKVRPFGDRGNGYHRGYEEDKPKDKEDYWEEIVNDCLTLTVNGWLTQSPDVDGQGYVELQPGPLPFGIGTPDIDDVMYMPPGNYWIMMLGPIRNGEYQYSVVTDGEPKSQLYILVRDVDEFEQRWKADVLWQVEKWGFTGFTNRPRKTNQEDCGYPTGAHPDDDYYKDDHYKDDYYKDDYYKDDYYNDDHRPKHDDW</sequence>
<evidence type="ECO:0000313" key="4">
    <source>
        <dbReference type="Proteomes" id="UP001153069"/>
    </source>
</evidence>
<dbReference type="Gene3D" id="2.40.128.20">
    <property type="match status" value="1"/>
</dbReference>